<comment type="catalytic activity">
    <reaction evidence="8 10">
        <text>apo-[ACP] + CoA = holo-[ACP] + adenosine 3',5'-bisphosphate + H(+)</text>
        <dbReference type="Rhea" id="RHEA:12068"/>
        <dbReference type="Rhea" id="RHEA-COMP:9685"/>
        <dbReference type="Rhea" id="RHEA-COMP:9690"/>
        <dbReference type="ChEBI" id="CHEBI:15378"/>
        <dbReference type="ChEBI" id="CHEBI:29999"/>
        <dbReference type="ChEBI" id="CHEBI:57287"/>
        <dbReference type="ChEBI" id="CHEBI:58343"/>
        <dbReference type="ChEBI" id="CHEBI:64479"/>
        <dbReference type="EC" id="2.7.8.7"/>
    </reaction>
</comment>
<proteinExistence type="inferred from homology"/>
<reference evidence="13" key="1">
    <citation type="journal article" date="2018" name="Front. Microbiol.">
        <title>Genome-Based Analysis Reveals the Taxonomy and Diversity of the Family Idiomarinaceae.</title>
        <authorList>
            <person name="Liu Y."/>
            <person name="Lai Q."/>
            <person name="Shao Z."/>
        </authorList>
    </citation>
    <scope>NUCLEOTIDE SEQUENCE [LARGE SCALE GENOMIC DNA]</scope>
    <source>
        <strain evidence="13">GBPy7</strain>
    </source>
</reference>
<evidence type="ECO:0000256" key="3">
    <source>
        <dbReference type="ARBA" id="ARBA00022723"/>
    </source>
</evidence>
<dbReference type="InterPro" id="IPR037143">
    <property type="entry name" value="4-PPantetheinyl_Trfase_dom_sf"/>
</dbReference>
<dbReference type="OrthoDB" id="517356at2"/>
<accession>A0A432W0G2</accession>
<dbReference type="Gene3D" id="3.90.470.20">
    <property type="entry name" value="4'-phosphopantetheinyl transferase domain"/>
    <property type="match status" value="1"/>
</dbReference>
<comment type="subcellular location">
    <subcellularLocation>
        <location evidence="10">Cytoplasm</location>
    </subcellularLocation>
</comment>
<keyword evidence="3 10" id="KW-0479">Metal-binding</keyword>
<dbReference type="GO" id="GO:0006633">
    <property type="term" value="P:fatty acid biosynthetic process"/>
    <property type="evidence" value="ECO:0007669"/>
    <property type="project" value="UniProtKB-UniRule"/>
</dbReference>
<evidence type="ECO:0000256" key="4">
    <source>
        <dbReference type="ARBA" id="ARBA00022832"/>
    </source>
</evidence>
<evidence type="ECO:0000256" key="2">
    <source>
        <dbReference type="ARBA" id="ARBA00022679"/>
    </source>
</evidence>
<comment type="caution">
    <text evidence="12">The sequence shown here is derived from an EMBL/GenBank/DDBJ whole genome shotgun (WGS) entry which is preliminary data.</text>
</comment>
<dbReference type="GO" id="GO:0008897">
    <property type="term" value="F:holo-[acyl-carrier-protein] synthase activity"/>
    <property type="evidence" value="ECO:0007669"/>
    <property type="project" value="UniProtKB-UniRule"/>
</dbReference>
<feature type="binding site" evidence="10">
    <location>
        <position position="57"/>
    </location>
    <ligand>
        <name>Mg(2+)</name>
        <dbReference type="ChEBI" id="CHEBI:18420"/>
    </ligand>
</feature>
<dbReference type="InterPro" id="IPR004568">
    <property type="entry name" value="Ppantetheine-prot_Trfase_dom"/>
</dbReference>
<dbReference type="Pfam" id="PF01648">
    <property type="entry name" value="ACPS"/>
    <property type="match status" value="1"/>
</dbReference>
<keyword evidence="6 10" id="KW-0443">Lipid metabolism</keyword>
<keyword evidence="7 10" id="KW-0275">Fatty acid biosynthesis</keyword>
<evidence type="ECO:0000256" key="10">
    <source>
        <dbReference type="HAMAP-Rule" id="MF_00101"/>
    </source>
</evidence>
<evidence type="ECO:0000256" key="9">
    <source>
        <dbReference type="ARBA" id="ARBA00054726"/>
    </source>
</evidence>
<comment type="cofactor">
    <cofactor evidence="10">
        <name>Mg(2+)</name>
        <dbReference type="ChEBI" id="CHEBI:18420"/>
    </cofactor>
</comment>
<feature type="domain" description="4'-phosphopantetheinyl transferase" evidence="11">
    <location>
        <begin position="5"/>
        <end position="104"/>
    </location>
</feature>
<dbReference type="EC" id="2.7.8.7" evidence="10"/>
<comment type="function">
    <text evidence="10">Transfers the 4'-phosphopantetheine moiety from coenzyme A to a Ser of acyl-carrier-protein.</text>
</comment>
<comment type="similarity">
    <text evidence="10">Belongs to the P-Pant transferase superfamily. AcpS family.</text>
</comment>
<name>A0A432W0G2_9GAMM</name>
<dbReference type="EMBL" id="PIPJ01000002">
    <property type="protein sequence ID" value="RUO22510.1"/>
    <property type="molecule type" value="Genomic_DNA"/>
</dbReference>
<evidence type="ECO:0000313" key="12">
    <source>
        <dbReference type="EMBL" id="RUO22510.1"/>
    </source>
</evidence>
<dbReference type="SUPFAM" id="SSF56214">
    <property type="entry name" value="4'-phosphopantetheinyl transferase"/>
    <property type="match status" value="1"/>
</dbReference>
<dbReference type="Proteomes" id="UP000288395">
    <property type="component" value="Unassembled WGS sequence"/>
</dbReference>
<evidence type="ECO:0000256" key="6">
    <source>
        <dbReference type="ARBA" id="ARBA00023098"/>
    </source>
</evidence>
<keyword evidence="5 10" id="KW-0460">Magnesium</keyword>
<dbReference type="HAMAP" id="MF_00101">
    <property type="entry name" value="AcpS"/>
    <property type="match status" value="1"/>
</dbReference>
<dbReference type="NCBIfam" id="TIGR00516">
    <property type="entry name" value="acpS"/>
    <property type="match status" value="1"/>
</dbReference>
<dbReference type="NCBIfam" id="NF000832">
    <property type="entry name" value="PRK00070.3-2"/>
    <property type="match status" value="1"/>
</dbReference>
<evidence type="ECO:0000313" key="13">
    <source>
        <dbReference type="Proteomes" id="UP000288395"/>
    </source>
</evidence>
<evidence type="ECO:0000256" key="5">
    <source>
        <dbReference type="ARBA" id="ARBA00022842"/>
    </source>
</evidence>
<evidence type="ECO:0000256" key="7">
    <source>
        <dbReference type="ARBA" id="ARBA00023160"/>
    </source>
</evidence>
<dbReference type="InterPro" id="IPR008278">
    <property type="entry name" value="4-PPantetheinyl_Trfase_dom"/>
</dbReference>
<dbReference type="InterPro" id="IPR002582">
    <property type="entry name" value="ACPS"/>
</dbReference>
<keyword evidence="10" id="KW-0963">Cytoplasm</keyword>
<dbReference type="AlphaFoldDB" id="A0A432W0G2"/>
<evidence type="ECO:0000259" key="11">
    <source>
        <dbReference type="Pfam" id="PF01648"/>
    </source>
</evidence>
<comment type="function">
    <text evidence="9">Transfers the 4'-phosphopantetheine moiety from coenzyme A to the 'Ser-36' of acyl-carrier-protein.</text>
</comment>
<organism evidence="12 13">
    <name type="scientific">Aliidiomarina iranensis</name>
    <dbReference type="NCBI Taxonomy" id="1434071"/>
    <lineage>
        <taxon>Bacteria</taxon>
        <taxon>Pseudomonadati</taxon>
        <taxon>Pseudomonadota</taxon>
        <taxon>Gammaproteobacteria</taxon>
        <taxon>Alteromonadales</taxon>
        <taxon>Idiomarinaceae</taxon>
        <taxon>Aliidiomarina</taxon>
    </lineage>
</organism>
<keyword evidence="2 10" id="KW-0808">Transferase</keyword>
<keyword evidence="13" id="KW-1185">Reference proteome</keyword>
<dbReference type="FunFam" id="3.90.470.20:FF:000001">
    <property type="entry name" value="Holo-[acyl-carrier-protein] synthase"/>
    <property type="match status" value="1"/>
</dbReference>
<evidence type="ECO:0000256" key="8">
    <source>
        <dbReference type="ARBA" id="ARBA00050875"/>
    </source>
</evidence>
<protein>
    <recommendedName>
        <fullName evidence="10">Holo-[acyl-carrier-protein] synthase</fullName>
        <shortName evidence="10">Holo-ACP synthase</shortName>
        <ecNumber evidence="10">2.7.8.7</ecNumber>
    </recommendedName>
    <alternativeName>
        <fullName evidence="10">4'-phosphopantetheinyl transferase AcpS</fullName>
    </alternativeName>
</protein>
<evidence type="ECO:0000256" key="1">
    <source>
        <dbReference type="ARBA" id="ARBA00022516"/>
    </source>
</evidence>
<feature type="binding site" evidence="10">
    <location>
        <position position="9"/>
    </location>
    <ligand>
        <name>Mg(2+)</name>
        <dbReference type="ChEBI" id="CHEBI:18420"/>
    </ligand>
</feature>
<dbReference type="RefSeq" id="WP_126766154.1">
    <property type="nucleotide sequence ID" value="NZ_PIPJ01000002.1"/>
</dbReference>
<gene>
    <name evidence="10" type="primary">acpS</name>
    <name evidence="12" type="ORF">CWE08_04860</name>
</gene>
<keyword evidence="4 10" id="KW-0276">Fatty acid metabolism</keyword>
<dbReference type="GO" id="GO:0000287">
    <property type="term" value="F:magnesium ion binding"/>
    <property type="evidence" value="ECO:0007669"/>
    <property type="project" value="UniProtKB-UniRule"/>
</dbReference>
<keyword evidence="1 10" id="KW-0444">Lipid biosynthesis</keyword>
<dbReference type="GO" id="GO:0005737">
    <property type="term" value="C:cytoplasm"/>
    <property type="evidence" value="ECO:0007669"/>
    <property type="project" value="UniProtKB-SubCell"/>
</dbReference>
<dbReference type="NCBIfam" id="TIGR00556">
    <property type="entry name" value="pantethn_trn"/>
    <property type="match status" value="1"/>
</dbReference>
<sequence>MAIVGIGTDIVEIARIRSALERQPGLAKRLLSAKELAVFAVAKEPERFLAKRFAAKEAALKALGTGLQSGMSWHHIEVEHTDLGQPLLRFTAAAQARAAALAVSDQHISLSDEAHYAQAMVVLESRA</sequence>